<dbReference type="RefSeq" id="WP_124907461.1">
    <property type="nucleotide sequence ID" value="NZ_RQJP01000003.1"/>
</dbReference>
<evidence type="ECO:0000313" key="3">
    <source>
        <dbReference type="Proteomes" id="UP000274271"/>
    </source>
</evidence>
<evidence type="ECO:0000256" key="1">
    <source>
        <dbReference type="SAM" id="MobiDB-lite"/>
    </source>
</evidence>
<gene>
    <name evidence="2" type="ORF">EHT87_14970</name>
</gene>
<dbReference type="Proteomes" id="UP000274271">
    <property type="component" value="Unassembled WGS sequence"/>
</dbReference>
<dbReference type="EMBL" id="RQJP01000003">
    <property type="protein sequence ID" value="RRB13563.1"/>
    <property type="molecule type" value="Genomic_DNA"/>
</dbReference>
<organism evidence="2 3">
    <name type="scientific">Larkinella knui</name>
    <dbReference type="NCBI Taxonomy" id="2025310"/>
    <lineage>
        <taxon>Bacteria</taxon>
        <taxon>Pseudomonadati</taxon>
        <taxon>Bacteroidota</taxon>
        <taxon>Cytophagia</taxon>
        <taxon>Cytophagales</taxon>
        <taxon>Spirosomataceae</taxon>
        <taxon>Larkinella</taxon>
    </lineage>
</organism>
<dbReference type="OrthoDB" id="960820at2"/>
<protein>
    <submittedName>
        <fullName evidence="2">Uncharacterized protein</fullName>
    </submittedName>
</protein>
<sequence>MKRLYLCFLLTAVACQPSKNDEKDQPNAYRDLLIDRMIWKKSEVANPQEKPTNRHWFTLTNTSETYLYRQIEVRFDYFDSKYHKISSSKTTIDKALGPREALSLGEIEDGPVNPTAHSATVTVVKAKSERAKPD</sequence>
<keyword evidence="3" id="KW-1185">Reference proteome</keyword>
<name>A0A3P1CJP4_9BACT</name>
<proteinExistence type="predicted"/>
<dbReference type="AlphaFoldDB" id="A0A3P1CJP4"/>
<dbReference type="PROSITE" id="PS51257">
    <property type="entry name" value="PROKAR_LIPOPROTEIN"/>
    <property type="match status" value="1"/>
</dbReference>
<evidence type="ECO:0000313" key="2">
    <source>
        <dbReference type="EMBL" id="RRB13563.1"/>
    </source>
</evidence>
<feature type="region of interest" description="Disordered" evidence="1">
    <location>
        <begin position="105"/>
        <end position="134"/>
    </location>
</feature>
<comment type="caution">
    <text evidence="2">The sequence shown here is derived from an EMBL/GenBank/DDBJ whole genome shotgun (WGS) entry which is preliminary data.</text>
</comment>
<reference evidence="2 3" key="1">
    <citation type="submission" date="2018-11" db="EMBL/GenBank/DDBJ databases">
        <authorList>
            <person name="Zhou Z."/>
            <person name="Wang G."/>
        </authorList>
    </citation>
    <scope>NUCLEOTIDE SEQUENCE [LARGE SCALE GENOMIC DNA]</scope>
    <source>
        <strain evidence="2 3">KCTC42998</strain>
    </source>
</reference>
<accession>A0A3P1CJP4</accession>